<comment type="caution">
    <text evidence="2">The sequence shown here is derived from an EMBL/GenBank/DDBJ whole genome shotgun (WGS) entry which is preliminary data.</text>
</comment>
<evidence type="ECO:0000256" key="1">
    <source>
        <dbReference type="SAM" id="MobiDB-lite"/>
    </source>
</evidence>
<protein>
    <submittedName>
        <fullName evidence="2">Uncharacterized protein</fullName>
    </submittedName>
</protein>
<dbReference type="EMBL" id="BAAAPU010000004">
    <property type="protein sequence ID" value="GAA1975069.1"/>
    <property type="molecule type" value="Genomic_DNA"/>
</dbReference>
<sequence>MWQASPDSGHRGTDRVRRRNPDPTVDRQAPPDLSRVLDPRARGCAEVVHKGPVGPGQEPAAT</sequence>
<proteinExistence type="predicted"/>
<dbReference type="Proteomes" id="UP001500013">
    <property type="component" value="Unassembled WGS sequence"/>
</dbReference>
<organism evidence="2 3">
    <name type="scientific">Terrabacter lapilli</name>
    <dbReference type="NCBI Taxonomy" id="436231"/>
    <lineage>
        <taxon>Bacteria</taxon>
        <taxon>Bacillati</taxon>
        <taxon>Actinomycetota</taxon>
        <taxon>Actinomycetes</taxon>
        <taxon>Micrococcales</taxon>
        <taxon>Intrasporangiaceae</taxon>
        <taxon>Terrabacter</taxon>
    </lineage>
</organism>
<feature type="compositionally biased region" description="Basic and acidic residues" evidence="1">
    <location>
        <begin position="8"/>
        <end position="25"/>
    </location>
</feature>
<accession>A0ABN2RUC0</accession>
<evidence type="ECO:0000313" key="3">
    <source>
        <dbReference type="Proteomes" id="UP001500013"/>
    </source>
</evidence>
<evidence type="ECO:0000313" key="2">
    <source>
        <dbReference type="EMBL" id="GAA1975069.1"/>
    </source>
</evidence>
<keyword evidence="3" id="KW-1185">Reference proteome</keyword>
<gene>
    <name evidence="2" type="ORF">GCM10009817_14130</name>
</gene>
<reference evidence="2 3" key="1">
    <citation type="journal article" date="2019" name="Int. J. Syst. Evol. Microbiol.">
        <title>The Global Catalogue of Microorganisms (GCM) 10K type strain sequencing project: providing services to taxonomists for standard genome sequencing and annotation.</title>
        <authorList>
            <consortium name="The Broad Institute Genomics Platform"/>
            <consortium name="The Broad Institute Genome Sequencing Center for Infectious Disease"/>
            <person name="Wu L."/>
            <person name="Ma J."/>
        </authorList>
    </citation>
    <scope>NUCLEOTIDE SEQUENCE [LARGE SCALE GENOMIC DNA]</scope>
    <source>
        <strain evidence="2 3">JCM 15628</strain>
    </source>
</reference>
<name>A0ABN2RUC0_9MICO</name>
<feature type="region of interest" description="Disordered" evidence="1">
    <location>
        <begin position="1"/>
        <end position="42"/>
    </location>
</feature>